<feature type="transmembrane region" description="Helical" evidence="1">
    <location>
        <begin position="83"/>
        <end position="107"/>
    </location>
</feature>
<dbReference type="AlphaFoldDB" id="B0DET1"/>
<evidence type="ECO:0000313" key="2">
    <source>
        <dbReference type="EMBL" id="EDR07082.1"/>
    </source>
</evidence>
<reference evidence="2 3" key="1">
    <citation type="journal article" date="2008" name="Nature">
        <title>The genome of Laccaria bicolor provides insights into mycorrhizal symbiosis.</title>
        <authorList>
            <person name="Martin F."/>
            <person name="Aerts A."/>
            <person name="Ahren D."/>
            <person name="Brun A."/>
            <person name="Danchin E.G.J."/>
            <person name="Duchaussoy F."/>
            <person name="Gibon J."/>
            <person name="Kohler A."/>
            <person name="Lindquist E."/>
            <person name="Pereda V."/>
            <person name="Salamov A."/>
            <person name="Shapiro H.J."/>
            <person name="Wuyts J."/>
            <person name="Blaudez D."/>
            <person name="Buee M."/>
            <person name="Brokstein P."/>
            <person name="Canbaeck B."/>
            <person name="Cohen D."/>
            <person name="Courty P.E."/>
            <person name="Coutinho P.M."/>
            <person name="Delaruelle C."/>
            <person name="Detter J.C."/>
            <person name="Deveau A."/>
            <person name="DiFazio S."/>
            <person name="Duplessis S."/>
            <person name="Fraissinet-Tachet L."/>
            <person name="Lucic E."/>
            <person name="Frey-Klett P."/>
            <person name="Fourrey C."/>
            <person name="Feussner I."/>
            <person name="Gay G."/>
            <person name="Grimwood J."/>
            <person name="Hoegger P.J."/>
            <person name="Jain P."/>
            <person name="Kilaru S."/>
            <person name="Labbe J."/>
            <person name="Lin Y.C."/>
            <person name="Legue V."/>
            <person name="Le Tacon F."/>
            <person name="Marmeisse R."/>
            <person name="Melayah D."/>
            <person name="Montanini B."/>
            <person name="Muratet M."/>
            <person name="Nehls U."/>
            <person name="Niculita-Hirzel H."/>
            <person name="Oudot-Le Secq M.P."/>
            <person name="Peter M."/>
            <person name="Quesneville H."/>
            <person name="Rajashekar B."/>
            <person name="Reich M."/>
            <person name="Rouhier N."/>
            <person name="Schmutz J."/>
            <person name="Yin T."/>
            <person name="Chalot M."/>
            <person name="Henrissat B."/>
            <person name="Kuees U."/>
            <person name="Lucas S."/>
            <person name="Van de Peer Y."/>
            <person name="Podila G.K."/>
            <person name="Polle A."/>
            <person name="Pukkila P.J."/>
            <person name="Richardson P.M."/>
            <person name="Rouze P."/>
            <person name="Sanders I.R."/>
            <person name="Stajich J.E."/>
            <person name="Tunlid A."/>
            <person name="Tuskan G."/>
            <person name="Grigoriev I.V."/>
        </authorList>
    </citation>
    <scope>NUCLEOTIDE SEQUENCE [LARGE SCALE GENOMIC DNA]</scope>
    <source>
        <strain evidence="3">S238N-H82 / ATCC MYA-4686</strain>
    </source>
</reference>
<dbReference type="KEGG" id="lbc:LACBIDRAFT_328413"/>
<keyword evidence="1" id="KW-1133">Transmembrane helix</keyword>
<accession>B0DET1</accession>
<dbReference type="InParanoid" id="B0DET1"/>
<dbReference type="OrthoDB" id="3101815at2759"/>
<proteinExistence type="predicted"/>
<keyword evidence="1" id="KW-0472">Membrane</keyword>
<dbReference type="Proteomes" id="UP000001194">
    <property type="component" value="Unassembled WGS sequence"/>
</dbReference>
<name>B0DET1_LACBS</name>
<dbReference type="HOGENOM" id="CLU_145554_0_0_1"/>
<gene>
    <name evidence="2" type="ORF">LACBIDRAFT_328413</name>
</gene>
<dbReference type="GeneID" id="6077961"/>
<feature type="transmembrane region" description="Helical" evidence="1">
    <location>
        <begin position="119"/>
        <end position="142"/>
    </location>
</feature>
<keyword evidence="3" id="KW-1185">Reference proteome</keyword>
<sequence length="158" mass="18458">MRFRKLREGATTIVSWEISPKKEGTCPKRVIDTDRLQKIADILQKLQKLDIDHKVFAFVITKIFVVSAFLITIVRFFDYNCPLFRLQMFVVIAFVIINACSCPLFSLQCCSVRFLDYKFFAFVIIKCPLFRLQMFVVFAFVITKCPLFGLQRLVVCTF</sequence>
<keyword evidence="1" id="KW-0812">Transmembrane</keyword>
<protein>
    <submittedName>
        <fullName evidence="2">Predicted protein</fullName>
    </submittedName>
</protein>
<evidence type="ECO:0000256" key="1">
    <source>
        <dbReference type="SAM" id="Phobius"/>
    </source>
</evidence>
<evidence type="ECO:0000313" key="3">
    <source>
        <dbReference type="Proteomes" id="UP000001194"/>
    </source>
</evidence>
<organism evidence="3">
    <name type="scientific">Laccaria bicolor (strain S238N-H82 / ATCC MYA-4686)</name>
    <name type="common">Bicoloured deceiver</name>
    <name type="synonym">Laccaria laccata var. bicolor</name>
    <dbReference type="NCBI Taxonomy" id="486041"/>
    <lineage>
        <taxon>Eukaryota</taxon>
        <taxon>Fungi</taxon>
        <taxon>Dikarya</taxon>
        <taxon>Basidiomycota</taxon>
        <taxon>Agaricomycotina</taxon>
        <taxon>Agaricomycetes</taxon>
        <taxon>Agaricomycetidae</taxon>
        <taxon>Agaricales</taxon>
        <taxon>Agaricineae</taxon>
        <taxon>Hydnangiaceae</taxon>
        <taxon>Laccaria</taxon>
    </lineage>
</organism>
<dbReference type="EMBL" id="DS547106">
    <property type="protein sequence ID" value="EDR07082.1"/>
    <property type="molecule type" value="Genomic_DNA"/>
</dbReference>
<dbReference type="RefSeq" id="XP_001882455.1">
    <property type="nucleotide sequence ID" value="XM_001882420.1"/>
</dbReference>
<feature type="transmembrane region" description="Helical" evidence="1">
    <location>
        <begin position="55"/>
        <end position="77"/>
    </location>
</feature>